<evidence type="ECO:0000256" key="2">
    <source>
        <dbReference type="SAM" id="MobiDB-lite"/>
    </source>
</evidence>
<dbReference type="SMART" id="SM00248">
    <property type="entry name" value="ANK"/>
    <property type="match status" value="2"/>
</dbReference>
<reference evidence="3 4" key="1">
    <citation type="journal article" date="2024" name="IMA Fungus">
        <title>IMA Genome - F19 : A genome assembly and annotation guide to empower mycologists, including annotated draft genome sequences of Ceratocystis pirilliformis, Diaporthe australafricana, Fusarium ophioides, Paecilomyces lecythidis, and Sporothrix stenoceras.</title>
        <authorList>
            <person name="Aylward J."/>
            <person name="Wilson A.M."/>
            <person name="Visagie C.M."/>
            <person name="Spraker J."/>
            <person name="Barnes I."/>
            <person name="Buitendag C."/>
            <person name="Ceriani C."/>
            <person name="Del Mar Angel L."/>
            <person name="du Plessis D."/>
            <person name="Fuchs T."/>
            <person name="Gasser K."/>
            <person name="Kramer D."/>
            <person name="Li W."/>
            <person name="Munsamy K."/>
            <person name="Piso A."/>
            <person name="Price J.L."/>
            <person name="Sonnekus B."/>
            <person name="Thomas C."/>
            <person name="van der Nest A."/>
            <person name="van Dijk A."/>
            <person name="van Heerden A."/>
            <person name="van Vuuren N."/>
            <person name="Yilmaz N."/>
            <person name="Duong T.A."/>
            <person name="van der Merwe N.A."/>
            <person name="Wingfield M.J."/>
            <person name="Wingfield B.D."/>
        </authorList>
    </citation>
    <scope>NUCLEOTIDE SEQUENCE [LARGE SCALE GENOMIC DNA]</scope>
    <source>
        <strain evidence="3 4">CMW 12675</strain>
    </source>
</reference>
<dbReference type="PROSITE" id="PS50088">
    <property type="entry name" value="ANK_REPEAT"/>
    <property type="match status" value="1"/>
</dbReference>
<evidence type="ECO:0000256" key="1">
    <source>
        <dbReference type="PROSITE-ProRule" id="PRU00023"/>
    </source>
</evidence>
<protein>
    <recommendedName>
        <fullName evidence="5">Ankyrin repeat protein</fullName>
    </recommendedName>
</protein>
<feature type="compositionally biased region" description="Basic and acidic residues" evidence="2">
    <location>
        <begin position="53"/>
        <end position="63"/>
    </location>
</feature>
<dbReference type="InterPro" id="IPR036770">
    <property type="entry name" value="Ankyrin_rpt-contain_sf"/>
</dbReference>
<evidence type="ECO:0000313" key="4">
    <source>
        <dbReference type="Proteomes" id="UP001583280"/>
    </source>
</evidence>
<evidence type="ECO:0000313" key="3">
    <source>
        <dbReference type="EMBL" id="KAL1889399.1"/>
    </source>
</evidence>
<dbReference type="EMBL" id="JAWDJO010000217">
    <property type="protein sequence ID" value="KAL1889399.1"/>
    <property type="molecule type" value="Genomic_DNA"/>
</dbReference>
<feature type="region of interest" description="Disordered" evidence="2">
    <location>
        <begin position="49"/>
        <end position="81"/>
    </location>
</feature>
<accession>A0ABR3YPT6</accession>
<evidence type="ECO:0008006" key="5">
    <source>
        <dbReference type="Google" id="ProtNLM"/>
    </source>
</evidence>
<name>A0ABR3YPT6_9PEZI</name>
<comment type="caution">
    <text evidence="3">The sequence shown here is derived from an EMBL/GenBank/DDBJ whole genome shotgun (WGS) entry which is preliminary data.</text>
</comment>
<proteinExistence type="predicted"/>
<organism evidence="3 4">
    <name type="scientific">Ceratocystis pirilliformis</name>
    <dbReference type="NCBI Taxonomy" id="259994"/>
    <lineage>
        <taxon>Eukaryota</taxon>
        <taxon>Fungi</taxon>
        <taxon>Dikarya</taxon>
        <taxon>Ascomycota</taxon>
        <taxon>Pezizomycotina</taxon>
        <taxon>Sordariomycetes</taxon>
        <taxon>Hypocreomycetidae</taxon>
        <taxon>Microascales</taxon>
        <taxon>Ceratocystidaceae</taxon>
        <taxon>Ceratocystis</taxon>
    </lineage>
</organism>
<keyword evidence="1" id="KW-0040">ANK repeat</keyword>
<gene>
    <name evidence="3" type="ORF">Cpir12675_005799</name>
</gene>
<feature type="repeat" description="ANK" evidence="1">
    <location>
        <begin position="3"/>
        <end position="35"/>
    </location>
</feature>
<dbReference type="Proteomes" id="UP001583280">
    <property type="component" value="Unassembled WGS sequence"/>
</dbReference>
<sequence>MADGRSALHMTAERSNAEMVRILMDRSLENENADQEKLMKRRRALLRRLTPKVSEKTDANAENKDDDSELDGELVGSDQSEATSFVTGSFADVKNDISEDNVSDDYNSDSANKPDFYKSNVAAWDYLITSMRIAITEGHKEVVTRAQQPSPHPPSFASPGYTHQPWETFEARTEQHIMDALNSCIDQSIVEFLVQQGINVNAVSRGGLRSPYHSWALESSFTVLDLLRENLEYLQEYYPAANLAPTRGPEL</sequence>
<dbReference type="InterPro" id="IPR002110">
    <property type="entry name" value="Ankyrin_rpt"/>
</dbReference>
<keyword evidence="4" id="KW-1185">Reference proteome</keyword>
<dbReference type="PROSITE" id="PS50297">
    <property type="entry name" value="ANK_REP_REGION"/>
    <property type="match status" value="1"/>
</dbReference>
<dbReference type="SUPFAM" id="SSF48403">
    <property type="entry name" value="Ankyrin repeat"/>
    <property type="match status" value="1"/>
</dbReference>
<dbReference type="Gene3D" id="1.25.40.20">
    <property type="entry name" value="Ankyrin repeat-containing domain"/>
    <property type="match status" value="1"/>
</dbReference>